<dbReference type="InterPro" id="IPR027385">
    <property type="entry name" value="Beta-barrel_OMP"/>
</dbReference>
<dbReference type="Pfam" id="PF13505">
    <property type="entry name" value="OMP_b-brl"/>
    <property type="match status" value="1"/>
</dbReference>
<dbReference type="InterPro" id="IPR011250">
    <property type="entry name" value="OMP/PagP_B-barrel"/>
</dbReference>
<gene>
    <name evidence="4" type="ORF">C1H87_21520</name>
</gene>
<evidence type="ECO:0000313" key="5">
    <source>
        <dbReference type="Proteomes" id="UP000235826"/>
    </source>
</evidence>
<sequence>MRFYLLQSKIKNKSILKKLLLCATIAVFVLSSANAQEVNFGVKAGADFASSKVKRPLFDVSFTGTGFYIGGFANIGLSDALSFQPEVLYVSVSTGGNTGLDFDEIHIPLMGKFAVSEKFAVLAGPALGILLDAGEGTKSFNYGIEAGAAFNITYNFFVEARYNIGLANLSDNVPGINSSKISGFFTGVGYRF</sequence>
<dbReference type="InterPro" id="IPR000758">
    <property type="entry name" value="Enterovir_OMP"/>
</dbReference>
<feature type="chain" id="PRO_5014811024" evidence="2">
    <location>
        <begin position="36"/>
        <end position="192"/>
    </location>
</feature>
<reference evidence="4 5" key="1">
    <citation type="submission" date="2018-01" db="EMBL/GenBank/DDBJ databases">
        <title>Complete genome sequence of Flavivirga eckloniae ECD14 isolated from seaweed Ecklonia cava.</title>
        <authorList>
            <person name="Lee J.H."/>
            <person name="Baik K.S."/>
            <person name="Seong C.N."/>
        </authorList>
    </citation>
    <scope>NUCLEOTIDE SEQUENCE [LARGE SCALE GENOMIC DNA]</scope>
    <source>
        <strain evidence="4 5">ECD14</strain>
    </source>
</reference>
<feature type="signal peptide" evidence="2">
    <location>
        <begin position="1"/>
        <end position="35"/>
    </location>
</feature>
<dbReference type="GO" id="GO:0044384">
    <property type="term" value="C:host outer membrane"/>
    <property type="evidence" value="ECO:0007669"/>
    <property type="project" value="InterPro"/>
</dbReference>
<evidence type="ECO:0000256" key="2">
    <source>
        <dbReference type="SAM" id="SignalP"/>
    </source>
</evidence>
<evidence type="ECO:0000313" key="4">
    <source>
        <dbReference type="EMBL" id="AUP81151.1"/>
    </source>
</evidence>
<dbReference type="AlphaFoldDB" id="A0A2K9PVR4"/>
<dbReference type="Proteomes" id="UP000235826">
    <property type="component" value="Chromosome"/>
</dbReference>
<organism evidence="4 5">
    <name type="scientific">Flavivirga eckloniae</name>
    <dbReference type="NCBI Taxonomy" id="1803846"/>
    <lineage>
        <taxon>Bacteria</taxon>
        <taxon>Pseudomonadati</taxon>
        <taxon>Bacteroidota</taxon>
        <taxon>Flavobacteriia</taxon>
        <taxon>Flavobacteriales</taxon>
        <taxon>Flavobacteriaceae</taxon>
        <taxon>Flavivirga</taxon>
    </lineage>
</organism>
<evidence type="ECO:0000259" key="3">
    <source>
        <dbReference type="Pfam" id="PF13505"/>
    </source>
</evidence>
<proteinExistence type="predicted"/>
<name>A0A2K9PVR4_9FLAO</name>
<feature type="domain" description="Outer membrane protein beta-barrel" evidence="3">
    <location>
        <begin position="24"/>
        <end position="192"/>
    </location>
</feature>
<dbReference type="EMBL" id="CP025791">
    <property type="protein sequence ID" value="AUP81151.1"/>
    <property type="molecule type" value="Genomic_DNA"/>
</dbReference>
<dbReference type="PROSITE" id="PS00695">
    <property type="entry name" value="ENT_VIR_OMP_2"/>
    <property type="match status" value="1"/>
</dbReference>
<dbReference type="SUPFAM" id="SSF56925">
    <property type="entry name" value="OMPA-like"/>
    <property type="match status" value="1"/>
</dbReference>
<keyword evidence="5" id="KW-1185">Reference proteome</keyword>
<accession>A0A2K9PVR4</accession>
<keyword evidence="1 2" id="KW-0732">Signal</keyword>
<dbReference type="KEGG" id="fek:C1H87_21520"/>
<protein>
    <submittedName>
        <fullName evidence="4">OmpW family protein</fullName>
    </submittedName>
</protein>
<evidence type="ECO:0000256" key="1">
    <source>
        <dbReference type="ARBA" id="ARBA00022729"/>
    </source>
</evidence>